<organism evidence="1 2">
    <name type="scientific">Mycobacterium simulans</name>
    <dbReference type="NCBI Taxonomy" id="627089"/>
    <lineage>
        <taxon>Bacteria</taxon>
        <taxon>Bacillati</taxon>
        <taxon>Actinomycetota</taxon>
        <taxon>Actinomycetes</taxon>
        <taxon>Mycobacteriales</taxon>
        <taxon>Mycobacteriaceae</taxon>
        <taxon>Mycobacterium</taxon>
    </lineage>
</organism>
<dbReference type="Proteomes" id="UP000554965">
    <property type="component" value="Unassembled WGS sequence"/>
</dbReference>
<protein>
    <submittedName>
        <fullName evidence="1">Uncharacterized protein</fullName>
    </submittedName>
</protein>
<gene>
    <name evidence="1" type="ORF">MSIMFB_05654</name>
</gene>
<dbReference type="AlphaFoldDB" id="A0A7Z7IQW4"/>
<accession>A0A7Z7IQW4</accession>
<dbReference type="EMBL" id="OCTY01000002">
    <property type="protein sequence ID" value="SOJ58173.1"/>
    <property type="molecule type" value="Genomic_DNA"/>
</dbReference>
<reference evidence="1 2" key="1">
    <citation type="submission" date="2017-10" db="EMBL/GenBank/DDBJ databases">
        <authorList>
            <consortium name="Urmite Genomes"/>
        </authorList>
    </citation>
    <scope>NUCLEOTIDE SEQUENCE [LARGE SCALE GENOMIC DNA]</scope>
    <source>
        <strain evidence="1 2">FB-527</strain>
    </source>
</reference>
<sequence length="110" mass="12099">MADQRGVKLDANEYASRTVTKQSGVSWPFPVDRRLDQLVEVANAAGANVNRSELVAAIVAAAPNDPEQLLQMALDWRRRHVRDVIIGIGDAAKVVEIPRFRPGRRRADAG</sequence>
<evidence type="ECO:0000313" key="2">
    <source>
        <dbReference type="Proteomes" id="UP000554965"/>
    </source>
</evidence>
<proteinExistence type="predicted"/>
<name>A0A7Z7IQW4_9MYCO</name>
<keyword evidence="2" id="KW-1185">Reference proteome</keyword>
<comment type="caution">
    <text evidence="1">The sequence shown here is derived from an EMBL/GenBank/DDBJ whole genome shotgun (WGS) entry which is preliminary data.</text>
</comment>
<evidence type="ECO:0000313" key="1">
    <source>
        <dbReference type="EMBL" id="SOJ58173.1"/>
    </source>
</evidence>